<dbReference type="InterPro" id="IPR000192">
    <property type="entry name" value="Aminotrans_V_dom"/>
</dbReference>
<evidence type="ECO:0000259" key="8">
    <source>
        <dbReference type="Pfam" id="PF00266"/>
    </source>
</evidence>
<dbReference type="Proteomes" id="UP000823912">
    <property type="component" value="Unassembled WGS sequence"/>
</dbReference>
<protein>
    <submittedName>
        <fullName evidence="9">Cysteine desulfurase</fullName>
    </submittedName>
</protein>
<evidence type="ECO:0000256" key="4">
    <source>
        <dbReference type="ARBA" id="ARBA00022898"/>
    </source>
</evidence>
<evidence type="ECO:0000313" key="10">
    <source>
        <dbReference type="Proteomes" id="UP000823912"/>
    </source>
</evidence>
<evidence type="ECO:0000256" key="5">
    <source>
        <dbReference type="ARBA" id="ARBA00023004"/>
    </source>
</evidence>
<comment type="cofactor">
    <cofactor evidence="1 7">
        <name>pyridoxal 5'-phosphate</name>
        <dbReference type="ChEBI" id="CHEBI:597326"/>
    </cofactor>
</comment>
<keyword evidence="4" id="KW-0663">Pyridoxal phosphate</keyword>
<comment type="similarity">
    <text evidence="2">Belongs to the class-V pyridoxal-phosphate-dependent aminotransferase family. NifS/IscS subfamily.</text>
</comment>
<evidence type="ECO:0000256" key="1">
    <source>
        <dbReference type="ARBA" id="ARBA00001933"/>
    </source>
</evidence>
<sequence length="384" mass="41940">MEAYFDNSATTRCSAAAADLMMKVLREDFGNPSALHGRGMAAEQYIRDSRKKIAATLKAKEKEIFFTSGGTEANNLALVGCAMANRRSGRHLITTSIEHPSVENPMRYLEEQGFEVTRLGVDRRGVIDLQELREALRPDTILVSMMHVNNEIGAVEPIEEAAAVIRQKQPSCLFHVDAIQSYGKYAIYPRRIGVDLLSVSGHKIHGPKGSGFLYVREKTKIHPQILGGGQEGGMRSGTENVPAIAGLGEAAREMYDHLDENREYLYGLKQRFMEGAAAIPGVTLNGPAVRDGAPHIVSVSVDGVRSEVLLHALEEKGIYVSAGSACSSNKPSVSRTLKAIGLENRLLDSTVRFSFSIENTAEEIDYALGVMGELIPVLSRFTRH</sequence>
<dbReference type="EMBL" id="DVHM01000183">
    <property type="protein sequence ID" value="HIR71724.1"/>
    <property type="molecule type" value="Genomic_DNA"/>
</dbReference>
<organism evidence="9 10">
    <name type="scientific">Candidatus Pullilachnospira gallistercoris</name>
    <dbReference type="NCBI Taxonomy" id="2840911"/>
    <lineage>
        <taxon>Bacteria</taxon>
        <taxon>Bacillati</taxon>
        <taxon>Bacillota</taxon>
        <taxon>Clostridia</taxon>
        <taxon>Lachnospirales</taxon>
        <taxon>Lachnospiraceae</taxon>
        <taxon>Lachnospiraceae incertae sedis</taxon>
        <taxon>Candidatus Pullilachnospira</taxon>
    </lineage>
</organism>
<evidence type="ECO:0000256" key="6">
    <source>
        <dbReference type="ARBA" id="ARBA00023014"/>
    </source>
</evidence>
<keyword evidence="6" id="KW-0411">Iron-sulfur</keyword>
<gene>
    <name evidence="9" type="ORF">IAA55_10670</name>
</gene>
<dbReference type="Gene3D" id="1.10.260.50">
    <property type="match status" value="1"/>
</dbReference>
<dbReference type="FunFam" id="3.40.640.10:FF:000084">
    <property type="entry name" value="IscS-like cysteine desulfurase"/>
    <property type="match status" value="1"/>
</dbReference>
<evidence type="ECO:0000256" key="7">
    <source>
        <dbReference type="RuleBase" id="RU004504"/>
    </source>
</evidence>
<reference evidence="9" key="2">
    <citation type="journal article" date="2021" name="PeerJ">
        <title>Extensive microbial diversity within the chicken gut microbiome revealed by metagenomics and culture.</title>
        <authorList>
            <person name="Gilroy R."/>
            <person name="Ravi A."/>
            <person name="Getino M."/>
            <person name="Pursley I."/>
            <person name="Horton D.L."/>
            <person name="Alikhan N.F."/>
            <person name="Baker D."/>
            <person name="Gharbi K."/>
            <person name="Hall N."/>
            <person name="Watson M."/>
            <person name="Adriaenssens E.M."/>
            <person name="Foster-Nyarko E."/>
            <person name="Jarju S."/>
            <person name="Secka A."/>
            <person name="Antonio M."/>
            <person name="Oren A."/>
            <person name="Chaudhuri R.R."/>
            <person name="La Ragione R."/>
            <person name="Hildebrand F."/>
            <person name="Pallen M.J."/>
        </authorList>
    </citation>
    <scope>NUCLEOTIDE SEQUENCE</scope>
    <source>
        <strain evidence="9">ChiSjej5B23-6657</strain>
    </source>
</reference>
<evidence type="ECO:0000313" key="9">
    <source>
        <dbReference type="EMBL" id="HIR71724.1"/>
    </source>
</evidence>
<keyword evidence="3" id="KW-0479">Metal-binding</keyword>
<comment type="caution">
    <text evidence="9">The sequence shown here is derived from an EMBL/GenBank/DDBJ whole genome shotgun (WGS) entry which is preliminary data.</text>
</comment>
<reference evidence="9" key="1">
    <citation type="submission" date="2020-10" db="EMBL/GenBank/DDBJ databases">
        <authorList>
            <person name="Gilroy R."/>
        </authorList>
    </citation>
    <scope>NUCLEOTIDE SEQUENCE</scope>
    <source>
        <strain evidence="9">ChiSjej5B23-6657</strain>
    </source>
</reference>
<dbReference type="PIRSF" id="PIRSF005572">
    <property type="entry name" value="NifS"/>
    <property type="match status" value="1"/>
</dbReference>
<dbReference type="PROSITE" id="PS00595">
    <property type="entry name" value="AA_TRANSFER_CLASS_5"/>
    <property type="match status" value="1"/>
</dbReference>
<dbReference type="InterPro" id="IPR016454">
    <property type="entry name" value="Cysteine_dSase"/>
</dbReference>
<dbReference type="GO" id="GO:0046872">
    <property type="term" value="F:metal ion binding"/>
    <property type="evidence" value="ECO:0007669"/>
    <property type="project" value="UniProtKB-KW"/>
</dbReference>
<dbReference type="Gene3D" id="3.90.1150.10">
    <property type="entry name" value="Aspartate Aminotransferase, domain 1"/>
    <property type="match status" value="1"/>
</dbReference>
<evidence type="ECO:0000256" key="2">
    <source>
        <dbReference type="ARBA" id="ARBA00006490"/>
    </source>
</evidence>
<name>A0A9D1EB63_9FIRM</name>
<accession>A0A9D1EB63</accession>
<dbReference type="PANTHER" id="PTHR11601:SF50">
    <property type="entry name" value="CYSTEINE DESULFURASE ISCS 2-RELATED"/>
    <property type="match status" value="1"/>
</dbReference>
<dbReference type="InterPro" id="IPR020578">
    <property type="entry name" value="Aminotrans_V_PyrdxlP_BS"/>
</dbReference>
<proteinExistence type="inferred from homology"/>
<dbReference type="SUPFAM" id="SSF53383">
    <property type="entry name" value="PLP-dependent transferases"/>
    <property type="match status" value="1"/>
</dbReference>
<dbReference type="Gene3D" id="3.40.640.10">
    <property type="entry name" value="Type I PLP-dependent aspartate aminotransferase-like (Major domain)"/>
    <property type="match status" value="1"/>
</dbReference>
<dbReference type="InterPro" id="IPR015422">
    <property type="entry name" value="PyrdxlP-dep_Trfase_small"/>
</dbReference>
<dbReference type="AlphaFoldDB" id="A0A9D1EB63"/>
<dbReference type="InterPro" id="IPR015424">
    <property type="entry name" value="PyrdxlP-dep_Trfase"/>
</dbReference>
<dbReference type="Pfam" id="PF00266">
    <property type="entry name" value="Aminotran_5"/>
    <property type="match status" value="1"/>
</dbReference>
<feature type="domain" description="Aminotransferase class V" evidence="8">
    <location>
        <begin position="4"/>
        <end position="366"/>
    </location>
</feature>
<dbReference type="GO" id="GO:0031071">
    <property type="term" value="F:cysteine desulfurase activity"/>
    <property type="evidence" value="ECO:0007669"/>
    <property type="project" value="UniProtKB-ARBA"/>
</dbReference>
<keyword evidence="5" id="KW-0408">Iron</keyword>
<evidence type="ECO:0000256" key="3">
    <source>
        <dbReference type="ARBA" id="ARBA00022723"/>
    </source>
</evidence>
<dbReference type="GO" id="GO:0051536">
    <property type="term" value="F:iron-sulfur cluster binding"/>
    <property type="evidence" value="ECO:0007669"/>
    <property type="project" value="UniProtKB-KW"/>
</dbReference>
<dbReference type="PANTHER" id="PTHR11601">
    <property type="entry name" value="CYSTEINE DESULFURYLASE FAMILY MEMBER"/>
    <property type="match status" value="1"/>
</dbReference>
<dbReference type="InterPro" id="IPR015421">
    <property type="entry name" value="PyrdxlP-dep_Trfase_major"/>
</dbReference>